<dbReference type="OrthoDB" id="9786548at2"/>
<accession>A0A431VEZ5</accession>
<dbReference type="InterPro" id="IPR011006">
    <property type="entry name" value="CheY-like_superfamily"/>
</dbReference>
<keyword evidence="5" id="KW-1185">Reference proteome</keyword>
<reference evidence="4 5" key="1">
    <citation type="submission" date="2018-12" db="EMBL/GenBank/DDBJ databases">
        <authorList>
            <person name="Yang Y."/>
        </authorList>
    </citation>
    <scope>NUCLEOTIDE SEQUENCE [LARGE SCALE GENOMIC DNA]</scope>
    <source>
        <strain evidence="4 5">L-25-5w-1</strain>
    </source>
</reference>
<name>A0A431VEZ5_9PROT</name>
<dbReference type="SMART" id="SM00448">
    <property type="entry name" value="REC"/>
    <property type="match status" value="1"/>
</dbReference>
<dbReference type="Proteomes" id="UP000277007">
    <property type="component" value="Unassembled WGS sequence"/>
</dbReference>
<comment type="caution">
    <text evidence="4">The sequence shown here is derived from an EMBL/GenBank/DDBJ whole genome shotgun (WGS) entry which is preliminary data.</text>
</comment>
<dbReference type="AlphaFoldDB" id="A0A431VEZ5"/>
<keyword evidence="1" id="KW-0597">Phosphoprotein</keyword>
<proteinExistence type="predicted"/>
<dbReference type="InterPro" id="IPR001789">
    <property type="entry name" value="Sig_transdc_resp-reg_receiver"/>
</dbReference>
<organism evidence="4 5">
    <name type="scientific">Azospirillum griseum</name>
    <dbReference type="NCBI Taxonomy" id="2496639"/>
    <lineage>
        <taxon>Bacteria</taxon>
        <taxon>Pseudomonadati</taxon>
        <taxon>Pseudomonadota</taxon>
        <taxon>Alphaproteobacteria</taxon>
        <taxon>Rhodospirillales</taxon>
        <taxon>Azospirillaceae</taxon>
        <taxon>Azospirillum</taxon>
    </lineage>
</organism>
<feature type="domain" description="Response regulatory" evidence="3">
    <location>
        <begin position="15"/>
        <end position="134"/>
    </location>
</feature>
<evidence type="ECO:0000259" key="3">
    <source>
        <dbReference type="PROSITE" id="PS50110"/>
    </source>
</evidence>
<dbReference type="Gene3D" id="3.40.50.2300">
    <property type="match status" value="1"/>
</dbReference>
<gene>
    <name evidence="4" type="ORF">EJ903_15195</name>
</gene>
<evidence type="ECO:0000256" key="2">
    <source>
        <dbReference type="SAM" id="MobiDB-lite"/>
    </source>
</evidence>
<dbReference type="EMBL" id="RXMA01000014">
    <property type="protein sequence ID" value="RTR18584.1"/>
    <property type="molecule type" value="Genomic_DNA"/>
</dbReference>
<sequence>MATEDYLIRDHRGLSVLITEDNDFTRDLLNKILVSFGIAHVTHAASGEDALRKLHADLFDLVICDIVMEGMNGIQFVKSVRANATPRVNRVPIIMLTAHADEKLVMAALKAGANGYLVKPLIPKRLVALVAKLCNSTVPTLRRLDATAQPAESPASPPSIEATPA</sequence>
<feature type="modified residue" description="4-aspartylphosphate" evidence="1">
    <location>
        <position position="65"/>
    </location>
</feature>
<dbReference type="Pfam" id="PF00072">
    <property type="entry name" value="Response_reg"/>
    <property type="match status" value="1"/>
</dbReference>
<dbReference type="SUPFAM" id="SSF52172">
    <property type="entry name" value="CheY-like"/>
    <property type="match status" value="1"/>
</dbReference>
<evidence type="ECO:0000313" key="4">
    <source>
        <dbReference type="EMBL" id="RTR18584.1"/>
    </source>
</evidence>
<evidence type="ECO:0000313" key="5">
    <source>
        <dbReference type="Proteomes" id="UP000277007"/>
    </source>
</evidence>
<dbReference type="PROSITE" id="PS50110">
    <property type="entry name" value="RESPONSE_REGULATORY"/>
    <property type="match status" value="1"/>
</dbReference>
<protein>
    <submittedName>
        <fullName evidence="4">Response regulator</fullName>
    </submittedName>
</protein>
<dbReference type="RefSeq" id="WP_126616913.1">
    <property type="nucleotide sequence ID" value="NZ_JBHUCY010000009.1"/>
</dbReference>
<dbReference type="InterPro" id="IPR052048">
    <property type="entry name" value="ST_Response_Regulator"/>
</dbReference>
<evidence type="ECO:0000256" key="1">
    <source>
        <dbReference type="PROSITE-ProRule" id="PRU00169"/>
    </source>
</evidence>
<dbReference type="PANTHER" id="PTHR43228">
    <property type="entry name" value="TWO-COMPONENT RESPONSE REGULATOR"/>
    <property type="match status" value="1"/>
</dbReference>
<feature type="region of interest" description="Disordered" evidence="2">
    <location>
        <begin position="146"/>
        <end position="165"/>
    </location>
</feature>
<dbReference type="GO" id="GO:0000160">
    <property type="term" value="P:phosphorelay signal transduction system"/>
    <property type="evidence" value="ECO:0007669"/>
    <property type="project" value="InterPro"/>
</dbReference>
<dbReference type="PANTHER" id="PTHR43228:SF1">
    <property type="entry name" value="TWO-COMPONENT RESPONSE REGULATOR ARR22"/>
    <property type="match status" value="1"/>
</dbReference>